<organism evidence="1 2">
    <name type="scientific">Jimgerdemannia flammicorona</name>
    <dbReference type="NCBI Taxonomy" id="994334"/>
    <lineage>
        <taxon>Eukaryota</taxon>
        <taxon>Fungi</taxon>
        <taxon>Fungi incertae sedis</taxon>
        <taxon>Mucoromycota</taxon>
        <taxon>Mucoromycotina</taxon>
        <taxon>Endogonomycetes</taxon>
        <taxon>Endogonales</taxon>
        <taxon>Endogonaceae</taxon>
        <taxon>Jimgerdemannia</taxon>
    </lineage>
</organism>
<evidence type="ECO:0000313" key="2">
    <source>
        <dbReference type="Proteomes" id="UP000274822"/>
    </source>
</evidence>
<protein>
    <submittedName>
        <fullName evidence="1">Uncharacterized protein</fullName>
    </submittedName>
</protein>
<evidence type="ECO:0000313" key="1">
    <source>
        <dbReference type="EMBL" id="RUS25223.1"/>
    </source>
</evidence>
<sequence length="89" mass="9546">MPVREKVGFDSDKELVNAAVRTLECFFDDMDAIGTLTTPILLGSVVSVNELTEVLKGLGVPPECLEPEWVVVEREASGGKNIDPGGCLK</sequence>
<dbReference type="AlphaFoldDB" id="A0A433Q612"/>
<dbReference type="Proteomes" id="UP000274822">
    <property type="component" value="Unassembled WGS sequence"/>
</dbReference>
<proteinExistence type="predicted"/>
<name>A0A433Q612_9FUNG</name>
<reference evidence="1 2" key="1">
    <citation type="journal article" date="2018" name="New Phytol.">
        <title>Phylogenomics of Endogonaceae and evolution of mycorrhizas within Mucoromycota.</title>
        <authorList>
            <person name="Chang Y."/>
            <person name="Desiro A."/>
            <person name="Na H."/>
            <person name="Sandor L."/>
            <person name="Lipzen A."/>
            <person name="Clum A."/>
            <person name="Barry K."/>
            <person name="Grigoriev I.V."/>
            <person name="Martin F.M."/>
            <person name="Stajich J.E."/>
            <person name="Smith M.E."/>
            <person name="Bonito G."/>
            <person name="Spatafora J.W."/>
        </authorList>
    </citation>
    <scope>NUCLEOTIDE SEQUENCE [LARGE SCALE GENOMIC DNA]</scope>
    <source>
        <strain evidence="1 2">AD002</strain>
    </source>
</reference>
<accession>A0A433Q612</accession>
<dbReference type="EMBL" id="RBNJ01013576">
    <property type="protein sequence ID" value="RUS25223.1"/>
    <property type="molecule type" value="Genomic_DNA"/>
</dbReference>
<keyword evidence="2" id="KW-1185">Reference proteome</keyword>
<gene>
    <name evidence="1" type="ORF">BC938DRAFT_472459</name>
</gene>
<comment type="caution">
    <text evidence="1">The sequence shown here is derived from an EMBL/GenBank/DDBJ whole genome shotgun (WGS) entry which is preliminary data.</text>
</comment>